<feature type="transmembrane region" description="Helical" evidence="1">
    <location>
        <begin position="6"/>
        <end position="26"/>
    </location>
</feature>
<feature type="transmembrane region" description="Helical" evidence="1">
    <location>
        <begin position="33"/>
        <end position="55"/>
    </location>
</feature>
<reference evidence="2 3" key="1">
    <citation type="submission" date="2014-01" db="EMBL/GenBank/DDBJ databases">
        <authorList>
            <consortium name="DOE Joint Genome Institute"/>
            <person name="Anderson I."/>
            <person name="Huntemann M."/>
            <person name="Han J."/>
            <person name="Chen A."/>
            <person name="Kyrpides N."/>
            <person name="Mavromatis K."/>
            <person name="Markowitz V."/>
            <person name="Palaniappan K."/>
            <person name="Ivanova N."/>
            <person name="Schaumberg A."/>
            <person name="Pati A."/>
            <person name="Liolios K."/>
            <person name="Nordberg H.P."/>
            <person name="Cantor M.N."/>
            <person name="Hua S.X."/>
            <person name="Woyke T."/>
        </authorList>
    </citation>
    <scope>NUCLEOTIDE SEQUENCE [LARGE SCALE GENOMIC DNA]</scope>
    <source>
        <strain evidence="2 3">XH-48</strain>
        <plasmid evidence="3">2</plasmid>
    </source>
</reference>
<sequence>MWVEGVFEFFILVVIALTLVSMNLLSKKAAEKAVIFQAALVMGSGIIGVSHHYWWAGLPEV</sequence>
<keyword evidence="1" id="KW-0472">Membrane</keyword>
<dbReference type="KEGG" id="hlr:HALLA_01655"/>
<organism evidence="2 3">
    <name type="scientific">Halostagnicola larsenii XH-48</name>
    <dbReference type="NCBI Taxonomy" id="797299"/>
    <lineage>
        <taxon>Archaea</taxon>
        <taxon>Methanobacteriati</taxon>
        <taxon>Methanobacteriota</taxon>
        <taxon>Stenosarchaea group</taxon>
        <taxon>Halobacteria</taxon>
        <taxon>Halobacteriales</taxon>
        <taxon>Natrialbaceae</taxon>
        <taxon>Halostagnicola</taxon>
    </lineage>
</organism>
<evidence type="ECO:0000256" key="1">
    <source>
        <dbReference type="SAM" id="Phobius"/>
    </source>
</evidence>
<keyword evidence="3" id="KW-1185">Reference proteome</keyword>
<dbReference type="eggNOG" id="arCOG04703">
    <property type="taxonomic scope" value="Archaea"/>
</dbReference>
<dbReference type="HOGENOM" id="CLU_2911383_0_0_2"/>
<dbReference type="EMBL" id="CP007057">
    <property type="protein sequence ID" value="AHG02033.1"/>
    <property type="molecule type" value="Genomic_DNA"/>
</dbReference>
<accession>W0JYE6</accession>
<dbReference type="SUPFAM" id="SSF81442">
    <property type="entry name" value="Cytochrome c oxidase subunit I-like"/>
    <property type="match status" value="1"/>
</dbReference>
<gene>
    <name evidence="2" type="ORF">HALLA_01655</name>
</gene>
<evidence type="ECO:0000313" key="2">
    <source>
        <dbReference type="EMBL" id="AHG02033.1"/>
    </source>
</evidence>
<keyword evidence="1" id="KW-0812">Transmembrane</keyword>
<geneLocation type="plasmid" evidence="2">
    <name>unnamed</name>
</geneLocation>
<dbReference type="InterPro" id="IPR036927">
    <property type="entry name" value="Cyt_c_oxase-like_su1_sf"/>
</dbReference>
<name>W0JYE6_9EURY</name>
<protein>
    <submittedName>
        <fullName evidence="2">Uncharacterized protein</fullName>
    </submittedName>
</protein>
<dbReference type="Proteomes" id="UP000019024">
    <property type="component" value="Plasmid unnamed2"/>
</dbReference>
<dbReference type="AlphaFoldDB" id="W0JYE6"/>
<proteinExistence type="predicted"/>
<dbReference type="Gene3D" id="1.20.210.10">
    <property type="entry name" value="Cytochrome c oxidase-like, subunit I domain"/>
    <property type="match status" value="1"/>
</dbReference>
<evidence type="ECO:0000313" key="3">
    <source>
        <dbReference type="Proteomes" id="UP000019024"/>
    </source>
</evidence>
<keyword evidence="1" id="KW-1133">Transmembrane helix</keyword>
<keyword evidence="2" id="KW-0614">Plasmid</keyword>